<dbReference type="EMBL" id="JADCNM010000005">
    <property type="protein sequence ID" value="KAG0484127.1"/>
    <property type="molecule type" value="Genomic_DNA"/>
</dbReference>
<sequence length="83" mass="9501">MLCMNAWQMNGRDDANDIKLLCCGLWKTSPSSWLKSWEKDGLLRSAAQRPHGYLWRKDPKGGYVNNKCERRRTVIIMASASGK</sequence>
<accession>A0A835RD74</accession>
<dbReference type="AlphaFoldDB" id="A0A835RD74"/>
<name>A0A835RD74_VANPL</name>
<organism evidence="1 2">
    <name type="scientific">Vanilla planifolia</name>
    <name type="common">Vanilla</name>
    <dbReference type="NCBI Taxonomy" id="51239"/>
    <lineage>
        <taxon>Eukaryota</taxon>
        <taxon>Viridiplantae</taxon>
        <taxon>Streptophyta</taxon>
        <taxon>Embryophyta</taxon>
        <taxon>Tracheophyta</taxon>
        <taxon>Spermatophyta</taxon>
        <taxon>Magnoliopsida</taxon>
        <taxon>Liliopsida</taxon>
        <taxon>Asparagales</taxon>
        <taxon>Orchidaceae</taxon>
        <taxon>Vanilloideae</taxon>
        <taxon>Vanilleae</taxon>
        <taxon>Vanilla</taxon>
    </lineage>
</organism>
<reference evidence="1 2" key="1">
    <citation type="journal article" date="2020" name="Nat. Food">
        <title>A phased Vanilla planifolia genome enables genetic improvement of flavour and production.</title>
        <authorList>
            <person name="Hasing T."/>
            <person name="Tang H."/>
            <person name="Brym M."/>
            <person name="Khazi F."/>
            <person name="Huang T."/>
            <person name="Chambers A.H."/>
        </authorList>
    </citation>
    <scope>NUCLEOTIDE SEQUENCE [LARGE SCALE GENOMIC DNA]</scope>
    <source>
        <tissue evidence="1">Leaf</tissue>
    </source>
</reference>
<comment type="caution">
    <text evidence="1">The sequence shown here is derived from an EMBL/GenBank/DDBJ whole genome shotgun (WGS) entry which is preliminary data.</text>
</comment>
<dbReference type="Proteomes" id="UP000639772">
    <property type="component" value="Unassembled WGS sequence"/>
</dbReference>
<evidence type="ECO:0000313" key="2">
    <source>
        <dbReference type="Proteomes" id="UP000639772"/>
    </source>
</evidence>
<protein>
    <submittedName>
        <fullName evidence="1">Uncharacterized protein</fullName>
    </submittedName>
</protein>
<gene>
    <name evidence="1" type="ORF">HPP92_012211</name>
</gene>
<proteinExistence type="predicted"/>
<evidence type="ECO:0000313" key="1">
    <source>
        <dbReference type="EMBL" id="KAG0484127.1"/>
    </source>
</evidence>